<feature type="repeat" description="ANK" evidence="5">
    <location>
        <begin position="187"/>
        <end position="219"/>
    </location>
</feature>
<organism evidence="10 11">
    <name type="scientific">Channa striata</name>
    <name type="common">Snakehead murrel</name>
    <name type="synonym">Ophicephalus striatus</name>
    <dbReference type="NCBI Taxonomy" id="64152"/>
    <lineage>
        <taxon>Eukaryota</taxon>
        <taxon>Metazoa</taxon>
        <taxon>Chordata</taxon>
        <taxon>Craniata</taxon>
        <taxon>Vertebrata</taxon>
        <taxon>Euteleostomi</taxon>
        <taxon>Actinopterygii</taxon>
        <taxon>Neopterygii</taxon>
        <taxon>Teleostei</taxon>
        <taxon>Neoteleostei</taxon>
        <taxon>Acanthomorphata</taxon>
        <taxon>Anabantaria</taxon>
        <taxon>Anabantiformes</taxon>
        <taxon>Channoidei</taxon>
        <taxon>Channidae</taxon>
        <taxon>Channa</taxon>
    </lineage>
</organism>
<keyword evidence="4" id="KW-0446">Lipid-binding</keyword>
<protein>
    <recommendedName>
        <fullName evidence="7">Oxysterol-binding protein</fullName>
    </recommendedName>
</protein>
<dbReference type="EMBL" id="JAUPFM010000012">
    <property type="protein sequence ID" value="KAK2835841.1"/>
    <property type="molecule type" value="Genomic_DNA"/>
</dbReference>
<dbReference type="Proteomes" id="UP001187415">
    <property type="component" value="Unassembled WGS sequence"/>
</dbReference>
<feature type="region of interest" description="Disordered" evidence="8">
    <location>
        <begin position="814"/>
        <end position="844"/>
    </location>
</feature>
<dbReference type="GO" id="GO:0015485">
    <property type="term" value="F:cholesterol binding"/>
    <property type="evidence" value="ECO:0007669"/>
    <property type="project" value="TreeGrafter"/>
</dbReference>
<gene>
    <name evidence="10" type="ORF">Q5P01_016325</name>
</gene>
<evidence type="ECO:0000256" key="7">
    <source>
        <dbReference type="RuleBase" id="RU003845"/>
    </source>
</evidence>
<feature type="compositionally biased region" description="Acidic residues" evidence="8">
    <location>
        <begin position="487"/>
        <end position="500"/>
    </location>
</feature>
<dbReference type="PROSITE" id="PS50003">
    <property type="entry name" value="PH_DOMAIN"/>
    <property type="match status" value="1"/>
</dbReference>
<dbReference type="SUPFAM" id="SSF48403">
    <property type="entry name" value="Ankyrin repeat"/>
    <property type="match status" value="1"/>
</dbReference>
<dbReference type="GO" id="GO:0097038">
    <property type="term" value="C:perinuclear endoplasmic reticulum"/>
    <property type="evidence" value="ECO:0007669"/>
    <property type="project" value="TreeGrafter"/>
</dbReference>
<feature type="repeat" description="ANK" evidence="5">
    <location>
        <begin position="59"/>
        <end position="91"/>
    </location>
</feature>
<dbReference type="SUPFAM" id="SSF50729">
    <property type="entry name" value="PH domain-like"/>
    <property type="match status" value="1"/>
</dbReference>
<dbReference type="FunFam" id="3.30.70.3490:FF:000003">
    <property type="entry name" value="Oxysterol-binding protein"/>
    <property type="match status" value="1"/>
</dbReference>
<dbReference type="Pfam" id="PF01237">
    <property type="entry name" value="Oxysterol_BP"/>
    <property type="match status" value="1"/>
</dbReference>
<keyword evidence="3 7" id="KW-0445">Lipid transport</keyword>
<dbReference type="FunFam" id="1.25.40.20:FF:000094">
    <property type="entry name" value="Oxysterol-binding protein"/>
    <property type="match status" value="1"/>
</dbReference>
<dbReference type="CDD" id="cd13285">
    <property type="entry name" value="PH_ORP1"/>
    <property type="match status" value="1"/>
</dbReference>
<evidence type="ECO:0000256" key="2">
    <source>
        <dbReference type="ARBA" id="ARBA00022448"/>
    </source>
</evidence>
<feature type="region of interest" description="Disordered" evidence="8">
    <location>
        <begin position="472"/>
        <end position="558"/>
    </location>
</feature>
<dbReference type="SMART" id="SM00248">
    <property type="entry name" value="ANK"/>
    <property type="match status" value="3"/>
</dbReference>
<dbReference type="FunFam" id="2.40.160.120:FF:000005">
    <property type="entry name" value="Oxysterol-binding protein"/>
    <property type="match status" value="1"/>
</dbReference>
<comment type="similarity">
    <text evidence="1 6">Belongs to the OSBP family.</text>
</comment>
<name>A0AA88SGE6_CHASR</name>
<dbReference type="GO" id="GO:0006869">
    <property type="term" value="P:lipid transport"/>
    <property type="evidence" value="ECO:0007669"/>
    <property type="project" value="UniProtKB-KW"/>
</dbReference>
<evidence type="ECO:0000256" key="6">
    <source>
        <dbReference type="RuleBase" id="RU003844"/>
    </source>
</evidence>
<dbReference type="PANTHER" id="PTHR10972:SF53">
    <property type="entry name" value="OXYSTEROL-BINDING PROTEIN-RELATED PROTEIN 1"/>
    <property type="match status" value="1"/>
</dbReference>
<dbReference type="InterPro" id="IPR018494">
    <property type="entry name" value="Oxysterol-bd_CS"/>
</dbReference>
<dbReference type="PROSITE" id="PS50297">
    <property type="entry name" value="ANK_REP_REGION"/>
    <property type="match status" value="3"/>
</dbReference>
<dbReference type="PROSITE" id="PS50088">
    <property type="entry name" value="ANK_REPEAT"/>
    <property type="match status" value="3"/>
</dbReference>
<accession>A0AA88SGE6</accession>
<evidence type="ECO:0000313" key="11">
    <source>
        <dbReference type="Proteomes" id="UP001187415"/>
    </source>
</evidence>
<dbReference type="InterPro" id="IPR000648">
    <property type="entry name" value="Oxysterol-bd"/>
</dbReference>
<evidence type="ECO:0000256" key="4">
    <source>
        <dbReference type="ARBA" id="ARBA00023121"/>
    </source>
</evidence>
<dbReference type="Gene3D" id="1.25.40.20">
    <property type="entry name" value="Ankyrin repeat-containing domain"/>
    <property type="match status" value="2"/>
</dbReference>
<dbReference type="Pfam" id="PF12796">
    <property type="entry name" value="Ank_2"/>
    <property type="match status" value="2"/>
</dbReference>
<reference evidence="10" key="1">
    <citation type="submission" date="2023-07" db="EMBL/GenBank/DDBJ databases">
        <title>Chromosome-level Genome Assembly of Striped Snakehead (Channa striata).</title>
        <authorList>
            <person name="Liu H."/>
        </authorList>
    </citation>
    <scope>NUCLEOTIDE SEQUENCE</scope>
    <source>
        <strain evidence="10">Gz</strain>
        <tissue evidence="10">Muscle</tissue>
    </source>
</reference>
<dbReference type="InterPro" id="IPR011993">
    <property type="entry name" value="PH-like_dom_sf"/>
</dbReference>
<feature type="repeat" description="ANK" evidence="5">
    <location>
        <begin position="92"/>
        <end position="124"/>
    </location>
</feature>
<comment type="caution">
    <text evidence="10">The sequence shown here is derived from an EMBL/GenBank/DDBJ whole genome shotgun (WGS) entry which is preliminary data.</text>
</comment>
<dbReference type="GO" id="GO:0005829">
    <property type="term" value="C:cytosol"/>
    <property type="evidence" value="ECO:0007669"/>
    <property type="project" value="TreeGrafter"/>
</dbReference>
<dbReference type="SUPFAM" id="SSF144000">
    <property type="entry name" value="Oxysterol-binding protein-like"/>
    <property type="match status" value="1"/>
</dbReference>
<dbReference type="PROSITE" id="PS01013">
    <property type="entry name" value="OSBP"/>
    <property type="match status" value="1"/>
</dbReference>
<feature type="compositionally biased region" description="Basic and acidic residues" evidence="8">
    <location>
        <begin position="814"/>
        <end position="824"/>
    </location>
</feature>
<evidence type="ECO:0000259" key="9">
    <source>
        <dbReference type="PROSITE" id="PS50003"/>
    </source>
</evidence>
<dbReference type="Gene3D" id="2.30.29.30">
    <property type="entry name" value="Pleckstrin-homology domain (PH domain)/Phosphotyrosine-binding domain (PTB)"/>
    <property type="match status" value="1"/>
</dbReference>
<dbReference type="Gene3D" id="3.30.70.3490">
    <property type="match status" value="1"/>
</dbReference>
<keyword evidence="2 7" id="KW-0813">Transport</keyword>
<feature type="domain" description="PH" evidence="9">
    <location>
        <begin position="249"/>
        <end position="349"/>
    </location>
</feature>
<evidence type="ECO:0000256" key="5">
    <source>
        <dbReference type="PROSITE-ProRule" id="PRU00023"/>
    </source>
</evidence>
<dbReference type="InterPro" id="IPR002110">
    <property type="entry name" value="Ankyrin_rpt"/>
</dbReference>
<dbReference type="InterPro" id="IPR036770">
    <property type="entry name" value="Ankyrin_rpt-contain_sf"/>
</dbReference>
<feature type="compositionally biased region" description="Low complexity" evidence="8">
    <location>
        <begin position="521"/>
        <end position="535"/>
    </location>
</feature>
<evidence type="ECO:0000256" key="1">
    <source>
        <dbReference type="ARBA" id="ARBA00008842"/>
    </source>
</evidence>
<feature type="region of interest" description="Disordered" evidence="8">
    <location>
        <begin position="913"/>
        <end position="955"/>
    </location>
</feature>
<proteinExistence type="inferred from homology"/>
<dbReference type="FunFam" id="2.30.29.30:FF:000231">
    <property type="entry name" value="Oxysterol-binding protein"/>
    <property type="match status" value="1"/>
</dbReference>
<dbReference type="SMART" id="SM00233">
    <property type="entry name" value="PH"/>
    <property type="match status" value="1"/>
</dbReference>
<dbReference type="InterPro" id="IPR001849">
    <property type="entry name" value="PH_domain"/>
</dbReference>
<evidence type="ECO:0000313" key="10">
    <source>
        <dbReference type="EMBL" id="KAK2835841.1"/>
    </source>
</evidence>
<evidence type="ECO:0000256" key="8">
    <source>
        <dbReference type="SAM" id="MobiDB-lite"/>
    </source>
</evidence>
<keyword evidence="5" id="KW-0040">ANK repeat</keyword>
<evidence type="ECO:0000256" key="3">
    <source>
        <dbReference type="ARBA" id="ARBA00023055"/>
    </source>
</evidence>
<dbReference type="Pfam" id="PF00169">
    <property type="entry name" value="PH"/>
    <property type="match status" value="1"/>
</dbReference>
<dbReference type="GO" id="GO:0005886">
    <property type="term" value="C:plasma membrane"/>
    <property type="evidence" value="ECO:0007669"/>
    <property type="project" value="TreeGrafter"/>
</dbReference>
<dbReference type="PANTHER" id="PTHR10972">
    <property type="entry name" value="OXYSTEROL-BINDING PROTEIN-RELATED"/>
    <property type="match status" value="1"/>
</dbReference>
<sequence length="977" mass="110187">MNVEFVYLQGFMEELEPEEQFLHCARNGDLPGIQKLLMSKIKDMMQIDINCKGKSKSNLGWTPLHLACYFGHKDVVEELLKAGADVNLPNNIGDTPLHKAAFTGRKEVVMLLLHYDACATVINGTAQIPKDVTQNAEIRSMLEAAERTEERKLEEKLLEAAREGNLPTLTQLLSRKKPPDISCADLLGNTPLHCAAYRGQKQCALKLLKSGASPNIKNKKGQTVFDLASDTIMKQVLEGNIARGMTRHVKKCEGLLWKSSRFFGWRSYWVVLQDGVLSWYSKQSDATASVRRQGCKSLTHAQCLIRAKDNSFFTLKCFDDSVHHFKVSPKNDPEATRKAWLDALEEHTAYSTHYCSQEQGSEEEDVEVMSLGELTDSLQAAETSQKKLEKEVAAFLSLLRDDGLAERFPSNIVQKMQEICEVSRETSSSLSVCLSLFSKQEGVRSLKLEQEVEKNKILSEALQTLATEHHELEQSVVKGSSPRSALSEDEFHDAVSESDSELSLSGFETVASHSEEEDEGSVMLSSPCSSPSSMLQEDHHGDKDETQPNGITKHRTSLPAPMFSRNDFSIWSILRNCIGMELSKITMPVIFNEPLSFLQRLTEYMEHTYLIHQANASSDSVERMKCVSAFAVSAVASQWERTGKPFNPLLGETYELVREDLGFRLVSEQVSHHPPVSAFHAEGLNKDFVFHGSIYPKLKFWGKSVEAEPKGIITLEMPKYNEAYTWTNPTCCVHNIIVGQLWIEQYGNVEVINHRTGEKCCLNFKPCGLFGKELHKVEGYILDKSKKKLCALYGKWTECLYVVDIAAFEAHKKNDKKGAEEKKGGKAGCSEDQEEVPSPASDTVDVIPGSQLLWRIAPRPANSAQMYNFTSFAMQLNELWKEMEGVIPPTDCRLRPDIRAMENGDIDLASEEKKRLEEKQRTARKNRSKSDEEWKTRSPFLGPRWFQQGQNPHTSSQDWLYSGGYWDRKYSQLPDIY</sequence>
<dbReference type="AlphaFoldDB" id="A0AA88SGE6"/>
<keyword evidence="11" id="KW-1185">Reference proteome</keyword>
<feature type="compositionally biased region" description="Basic and acidic residues" evidence="8">
    <location>
        <begin position="536"/>
        <end position="546"/>
    </location>
</feature>
<dbReference type="InterPro" id="IPR037239">
    <property type="entry name" value="OSBP_sf"/>
</dbReference>
<dbReference type="Gene3D" id="2.40.160.120">
    <property type="match status" value="1"/>
</dbReference>